<organism evidence="31 32">
    <name type="scientific">Orbilia brochopaga</name>
    <dbReference type="NCBI Taxonomy" id="3140254"/>
    <lineage>
        <taxon>Eukaryota</taxon>
        <taxon>Fungi</taxon>
        <taxon>Dikarya</taxon>
        <taxon>Ascomycota</taxon>
        <taxon>Pezizomycotina</taxon>
        <taxon>Orbiliomycetes</taxon>
        <taxon>Orbiliales</taxon>
        <taxon>Orbiliaceae</taxon>
        <taxon>Orbilia</taxon>
    </lineage>
</organism>
<comment type="subunit">
    <text evidence="6">Component of the EKC/KEOPS complex composed of at least BUD32, CGI121, GON7, KAE1 and PCC1; the whole complex dimerizes.</text>
</comment>
<keyword evidence="22" id="KW-0010">Activator</keyword>
<comment type="similarity">
    <text evidence="5">Belongs to the protein kinase superfamily. BUD32 family.</text>
</comment>
<comment type="catalytic activity">
    <reaction evidence="28">
        <text>L-seryl-[protein] + ATP = O-phospho-L-seryl-[protein] + ADP + H(+)</text>
        <dbReference type="Rhea" id="RHEA:17989"/>
        <dbReference type="Rhea" id="RHEA-COMP:9863"/>
        <dbReference type="Rhea" id="RHEA-COMP:11604"/>
        <dbReference type="ChEBI" id="CHEBI:15378"/>
        <dbReference type="ChEBI" id="CHEBI:29999"/>
        <dbReference type="ChEBI" id="CHEBI:30616"/>
        <dbReference type="ChEBI" id="CHEBI:83421"/>
        <dbReference type="ChEBI" id="CHEBI:456216"/>
        <dbReference type="EC" id="2.7.11.1"/>
    </reaction>
</comment>
<evidence type="ECO:0000313" key="31">
    <source>
        <dbReference type="EMBL" id="KAK6335391.1"/>
    </source>
</evidence>
<dbReference type="PANTHER" id="PTHR12209:SF0">
    <property type="entry name" value="EKC_KEOPS COMPLEX SUBUNIT TP53RK"/>
    <property type="match status" value="1"/>
</dbReference>
<evidence type="ECO:0000256" key="18">
    <source>
        <dbReference type="ARBA" id="ARBA00022801"/>
    </source>
</evidence>
<evidence type="ECO:0000256" key="3">
    <source>
        <dbReference type="ARBA" id="ARBA00004496"/>
    </source>
</evidence>
<dbReference type="AlphaFoldDB" id="A0AAV9U6U5"/>
<dbReference type="EMBL" id="JAVHNQ010000012">
    <property type="protein sequence ID" value="KAK6335391.1"/>
    <property type="molecule type" value="Genomic_DNA"/>
</dbReference>
<dbReference type="GO" id="GO:0005634">
    <property type="term" value="C:nucleus"/>
    <property type="evidence" value="ECO:0007669"/>
    <property type="project" value="UniProtKB-SubCell"/>
</dbReference>
<evidence type="ECO:0000256" key="1">
    <source>
        <dbReference type="ARBA" id="ARBA00003747"/>
    </source>
</evidence>
<evidence type="ECO:0000256" key="16">
    <source>
        <dbReference type="ARBA" id="ARBA00022741"/>
    </source>
</evidence>
<dbReference type="PANTHER" id="PTHR12209">
    <property type="entry name" value="NON-SPECIFIC SERINE/THREONINE PROTEIN KINASE"/>
    <property type="match status" value="1"/>
</dbReference>
<dbReference type="SUPFAM" id="SSF56112">
    <property type="entry name" value="Protein kinase-like (PK-like)"/>
    <property type="match status" value="1"/>
</dbReference>
<accession>A0AAV9U6U5</accession>
<keyword evidence="17 31" id="KW-0418">Kinase</keyword>
<dbReference type="FunFam" id="1.10.510.10:FF:000845">
    <property type="entry name" value="Probable bifunctional tRNA threonylcarbamoyladenosine biosynthesis protein"/>
    <property type="match status" value="1"/>
</dbReference>
<keyword evidence="11" id="KW-0963">Cytoplasm</keyword>
<keyword evidence="15" id="KW-0819">tRNA processing</keyword>
<dbReference type="Gene3D" id="1.10.510.10">
    <property type="entry name" value="Transferase(Phosphotransferase) domain 1"/>
    <property type="match status" value="1"/>
</dbReference>
<evidence type="ECO:0000256" key="26">
    <source>
        <dbReference type="ARBA" id="ARBA00033194"/>
    </source>
</evidence>
<dbReference type="GO" id="GO:0005829">
    <property type="term" value="C:cytosol"/>
    <property type="evidence" value="ECO:0007669"/>
    <property type="project" value="TreeGrafter"/>
</dbReference>
<keyword evidence="21" id="KW-0805">Transcription regulation</keyword>
<comment type="subcellular location">
    <subcellularLocation>
        <location evidence="4">Chromosome</location>
        <location evidence="4">Telomere</location>
    </subcellularLocation>
    <subcellularLocation>
        <location evidence="3">Cytoplasm</location>
    </subcellularLocation>
    <subcellularLocation>
        <location evidence="2">Nucleus</location>
    </subcellularLocation>
</comment>
<keyword evidence="23" id="KW-0804">Transcription</keyword>
<evidence type="ECO:0000256" key="14">
    <source>
        <dbReference type="ARBA" id="ARBA00022679"/>
    </source>
</evidence>
<evidence type="ECO:0000256" key="15">
    <source>
        <dbReference type="ARBA" id="ARBA00022694"/>
    </source>
</evidence>
<evidence type="ECO:0000256" key="22">
    <source>
        <dbReference type="ARBA" id="ARBA00023159"/>
    </source>
</evidence>
<keyword evidence="14" id="KW-0808">Transferase</keyword>
<keyword evidence="19" id="KW-0067">ATP-binding</keyword>
<dbReference type="GO" id="GO:0016787">
    <property type="term" value="F:hydrolase activity"/>
    <property type="evidence" value="ECO:0007669"/>
    <property type="project" value="UniProtKB-KW"/>
</dbReference>
<dbReference type="PROSITE" id="PS50011">
    <property type="entry name" value="PROTEIN_KINASE_DOM"/>
    <property type="match status" value="1"/>
</dbReference>
<keyword evidence="13" id="KW-0597">Phosphoprotein</keyword>
<dbReference type="Gene3D" id="3.30.200.20">
    <property type="entry name" value="Phosphorylase Kinase, domain 1"/>
    <property type="match status" value="1"/>
</dbReference>
<protein>
    <recommendedName>
        <fullName evidence="9">EKC/KEOPS complex subunit BUD32</fullName>
        <ecNumber evidence="7">2.7.11.1</ecNumber>
    </recommendedName>
    <alternativeName>
        <fullName evidence="25 26">Atypical Serine/threonine protein kinase BUD32</fullName>
    </alternativeName>
    <alternativeName>
        <fullName evidence="8">EKC/KEOPS complex subunit bud32</fullName>
    </alternativeName>
</protein>
<evidence type="ECO:0000256" key="28">
    <source>
        <dbReference type="ARBA" id="ARBA00048679"/>
    </source>
</evidence>
<evidence type="ECO:0000256" key="27">
    <source>
        <dbReference type="ARBA" id="ARBA00047899"/>
    </source>
</evidence>
<evidence type="ECO:0000256" key="17">
    <source>
        <dbReference type="ARBA" id="ARBA00022777"/>
    </source>
</evidence>
<evidence type="ECO:0000256" key="25">
    <source>
        <dbReference type="ARBA" id="ARBA00030980"/>
    </source>
</evidence>
<keyword evidence="10" id="KW-0158">Chromosome</keyword>
<dbReference type="InterPro" id="IPR008266">
    <property type="entry name" value="Tyr_kinase_AS"/>
</dbReference>
<evidence type="ECO:0000256" key="24">
    <source>
        <dbReference type="ARBA" id="ARBA00023242"/>
    </source>
</evidence>
<keyword evidence="20" id="KW-0779">Telomere</keyword>
<sequence>MSRRSIDGTLIKQGAEAHVYKSTFLLPTVPSLIKVRPRKAYRHATLDLRLTKHRCVSEARLLNRCRTMGVPCPAVYFVDERNGEITMEWIEGPSIRELLQRLIDGSRDKRSEGEEEGEGEGESDVLSDSRVLDLMRQIGETVGKLHDIDIIHGDLTTSNLMLRKERRTTLETNSSENTETESNDGGIELLQGNYEVVLIDFGLGQVSVSDEDKAVDLYVLERAFISTHPKASGLFHTILEAYKKNSLGSGIVLRRLQEVRLRGRKKSMIG</sequence>
<evidence type="ECO:0000256" key="2">
    <source>
        <dbReference type="ARBA" id="ARBA00004123"/>
    </source>
</evidence>
<keyword evidence="16" id="KW-0547">Nucleotide-binding</keyword>
<dbReference type="GO" id="GO:0005524">
    <property type="term" value="F:ATP binding"/>
    <property type="evidence" value="ECO:0007669"/>
    <property type="project" value="UniProtKB-KW"/>
</dbReference>
<evidence type="ECO:0000259" key="30">
    <source>
        <dbReference type="PROSITE" id="PS50011"/>
    </source>
</evidence>
<dbReference type="Proteomes" id="UP001375240">
    <property type="component" value="Unassembled WGS sequence"/>
</dbReference>
<comment type="function">
    <text evidence="1">Component of the EKC/KEOPS complex that is required for the formation of a threonylcarbamoyl group on adenosine at position 37 (t(6)A37) in tRNAs that read codons beginning with adenine. The complex is probably involved in the transfer of the threonylcarbamoyl moiety of threonylcarbamoyl-AMP (TC-AMP) to the N6 group of A37. BUD32 has ATPase activity in the context of the EKC/KEOPS complex and likely plays a supporting role to the catalytic subunit KAE1. The EKC/KEOPS complex also promotes both telomere uncapping and telomere elongation. The complex is required for efficient recruitment of transcriptional coactivators.</text>
</comment>
<dbReference type="GO" id="GO:0000408">
    <property type="term" value="C:EKC/KEOPS complex"/>
    <property type="evidence" value="ECO:0007669"/>
    <property type="project" value="TreeGrafter"/>
</dbReference>
<reference evidence="31 32" key="1">
    <citation type="submission" date="2019-10" db="EMBL/GenBank/DDBJ databases">
        <authorList>
            <person name="Palmer J.M."/>
        </authorList>
    </citation>
    <scope>NUCLEOTIDE SEQUENCE [LARGE SCALE GENOMIC DNA]</scope>
    <source>
        <strain evidence="31 32">TWF696</strain>
    </source>
</reference>
<evidence type="ECO:0000256" key="29">
    <source>
        <dbReference type="SAM" id="MobiDB-lite"/>
    </source>
</evidence>
<name>A0AAV9U6U5_9PEZI</name>
<dbReference type="GO" id="GO:0000781">
    <property type="term" value="C:chromosome, telomeric region"/>
    <property type="evidence" value="ECO:0007669"/>
    <property type="project" value="UniProtKB-SubCell"/>
</dbReference>
<dbReference type="InterPro" id="IPR001245">
    <property type="entry name" value="Ser-Thr/Tyr_kinase_cat_dom"/>
</dbReference>
<proteinExistence type="inferred from homology"/>
<dbReference type="InterPro" id="IPR000719">
    <property type="entry name" value="Prot_kinase_dom"/>
</dbReference>
<dbReference type="FunFam" id="3.30.200.20:FF:000603">
    <property type="entry name" value="EKC/KEOPS complex subunit bud32"/>
    <property type="match status" value="1"/>
</dbReference>
<evidence type="ECO:0000313" key="32">
    <source>
        <dbReference type="Proteomes" id="UP001375240"/>
    </source>
</evidence>
<evidence type="ECO:0000256" key="23">
    <source>
        <dbReference type="ARBA" id="ARBA00023163"/>
    </source>
</evidence>
<keyword evidence="32" id="KW-1185">Reference proteome</keyword>
<evidence type="ECO:0000256" key="6">
    <source>
        <dbReference type="ARBA" id="ARBA00011534"/>
    </source>
</evidence>
<dbReference type="PROSITE" id="PS00109">
    <property type="entry name" value="PROTEIN_KINASE_TYR"/>
    <property type="match status" value="1"/>
</dbReference>
<keyword evidence="12" id="KW-0723">Serine/threonine-protein kinase</keyword>
<evidence type="ECO:0000256" key="20">
    <source>
        <dbReference type="ARBA" id="ARBA00022895"/>
    </source>
</evidence>
<dbReference type="Pfam" id="PF07714">
    <property type="entry name" value="PK_Tyr_Ser-Thr"/>
    <property type="match status" value="1"/>
</dbReference>
<evidence type="ECO:0000256" key="21">
    <source>
        <dbReference type="ARBA" id="ARBA00023015"/>
    </source>
</evidence>
<gene>
    <name evidence="31" type="primary">BUD32</name>
    <name evidence="31" type="ORF">TWF696_002170</name>
</gene>
<feature type="compositionally biased region" description="Acidic residues" evidence="29">
    <location>
        <begin position="113"/>
        <end position="125"/>
    </location>
</feature>
<evidence type="ECO:0000256" key="7">
    <source>
        <dbReference type="ARBA" id="ARBA00012513"/>
    </source>
</evidence>
<comment type="caution">
    <text evidence="31">The sequence shown here is derived from an EMBL/GenBank/DDBJ whole genome shotgun (WGS) entry which is preliminary data.</text>
</comment>
<comment type="catalytic activity">
    <reaction evidence="27">
        <text>L-threonyl-[protein] + ATP = O-phospho-L-threonyl-[protein] + ADP + H(+)</text>
        <dbReference type="Rhea" id="RHEA:46608"/>
        <dbReference type="Rhea" id="RHEA-COMP:11060"/>
        <dbReference type="Rhea" id="RHEA-COMP:11605"/>
        <dbReference type="ChEBI" id="CHEBI:15378"/>
        <dbReference type="ChEBI" id="CHEBI:30013"/>
        <dbReference type="ChEBI" id="CHEBI:30616"/>
        <dbReference type="ChEBI" id="CHEBI:61977"/>
        <dbReference type="ChEBI" id="CHEBI:456216"/>
        <dbReference type="EC" id="2.7.11.1"/>
    </reaction>
</comment>
<evidence type="ECO:0000256" key="8">
    <source>
        <dbReference type="ARBA" id="ARBA00013948"/>
    </source>
</evidence>
<dbReference type="EC" id="2.7.11.1" evidence="7"/>
<feature type="domain" description="Protein kinase" evidence="30">
    <location>
        <begin position="5"/>
        <end position="270"/>
    </location>
</feature>
<dbReference type="GO" id="GO:0070525">
    <property type="term" value="P:tRNA threonylcarbamoyladenosine metabolic process"/>
    <property type="evidence" value="ECO:0007669"/>
    <property type="project" value="TreeGrafter"/>
</dbReference>
<feature type="region of interest" description="Disordered" evidence="29">
    <location>
        <begin position="107"/>
        <end position="126"/>
    </location>
</feature>
<evidence type="ECO:0000256" key="13">
    <source>
        <dbReference type="ARBA" id="ARBA00022553"/>
    </source>
</evidence>
<keyword evidence="24" id="KW-0539">Nucleus</keyword>
<dbReference type="GO" id="GO:0004674">
    <property type="term" value="F:protein serine/threonine kinase activity"/>
    <property type="evidence" value="ECO:0007669"/>
    <property type="project" value="UniProtKB-KW"/>
</dbReference>
<evidence type="ECO:0000256" key="12">
    <source>
        <dbReference type="ARBA" id="ARBA00022527"/>
    </source>
</evidence>
<evidence type="ECO:0000256" key="9">
    <source>
        <dbReference type="ARBA" id="ARBA00019973"/>
    </source>
</evidence>
<evidence type="ECO:0000256" key="4">
    <source>
        <dbReference type="ARBA" id="ARBA00004574"/>
    </source>
</evidence>
<evidence type="ECO:0000256" key="10">
    <source>
        <dbReference type="ARBA" id="ARBA00022454"/>
    </source>
</evidence>
<keyword evidence="18" id="KW-0378">Hydrolase</keyword>
<dbReference type="GO" id="GO:0008033">
    <property type="term" value="P:tRNA processing"/>
    <property type="evidence" value="ECO:0007669"/>
    <property type="project" value="UniProtKB-KW"/>
</dbReference>
<evidence type="ECO:0000256" key="19">
    <source>
        <dbReference type="ARBA" id="ARBA00022840"/>
    </source>
</evidence>
<feature type="region of interest" description="Disordered" evidence="29">
    <location>
        <begin position="167"/>
        <end position="186"/>
    </location>
</feature>
<evidence type="ECO:0000256" key="5">
    <source>
        <dbReference type="ARBA" id="ARBA00010630"/>
    </source>
</evidence>
<evidence type="ECO:0000256" key="11">
    <source>
        <dbReference type="ARBA" id="ARBA00022490"/>
    </source>
</evidence>
<dbReference type="InterPro" id="IPR011009">
    <property type="entry name" value="Kinase-like_dom_sf"/>
</dbReference>